<accession>A0A9W9AIY4</accession>
<evidence type="ECO:0008006" key="3">
    <source>
        <dbReference type="Google" id="ProtNLM"/>
    </source>
</evidence>
<dbReference type="OrthoDB" id="5552562at2759"/>
<keyword evidence="2" id="KW-1185">Reference proteome</keyword>
<reference evidence="1" key="1">
    <citation type="submission" date="2022-08" db="EMBL/GenBank/DDBJ databases">
        <title>A Global Phylogenomic Analysis of the Shiitake Genus Lentinula.</title>
        <authorList>
            <consortium name="DOE Joint Genome Institute"/>
            <person name="Sierra-Patev S."/>
            <person name="Min B."/>
            <person name="Naranjo-Ortiz M."/>
            <person name="Looney B."/>
            <person name="Konkel Z."/>
            <person name="Slot J.C."/>
            <person name="Sakamoto Y."/>
            <person name="Steenwyk J.L."/>
            <person name="Rokas A."/>
            <person name="Carro J."/>
            <person name="Camarero S."/>
            <person name="Ferreira P."/>
            <person name="Molpeceres G."/>
            <person name="Ruiz-Duenas F.J."/>
            <person name="Serrano A."/>
            <person name="Henrissat B."/>
            <person name="Drula E."/>
            <person name="Hughes K.W."/>
            <person name="Mata J.L."/>
            <person name="Ishikawa N.K."/>
            <person name="Vargas-Isla R."/>
            <person name="Ushijima S."/>
            <person name="Smith C.A."/>
            <person name="Ahrendt S."/>
            <person name="Andreopoulos W."/>
            <person name="He G."/>
            <person name="Labutti K."/>
            <person name="Lipzen A."/>
            <person name="Ng V."/>
            <person name="Riley R."/>
            <person name="Sandor L."/>
            <person name="Barry K."/>
            <person name="Martinez A.T."/>
            <person name="Xiao Y."/>
            <person name="Gibbons J.G."/>
            <person name="Terashima K."/>
            <person name="Grigoriev I.V."/>
            <person name="Hibbett D.S."/>
        </authorList>
    </citation>
    <scope>NUCLEOTIDE SEQUENCE</scope>
    <source>
        <strain evidence="1">JLM2183</strain>
    </source>
</reference>
<proteinExistence type="predicted"/>
<evidence type="ECO:0000313" key="1">
    <source>
        <dbReference type="EMBL" id="KAJ4483896.1"/>
    </source>
</evidence>
<dbReference type="Proteomes" id="UP001150266">
    <property type="component" value="Unassembled WGS sequence"/>
</dbReference>
<protein>
    <recommendedName>
        <fullName evidence="3">DUF4939 domain-containing protein</fullName>
    </recommendedName>
</protein>
<dbReference type="AlphaFoldDB" id="A0A9W9AIY4"/>
<dbReference type="EMBL" id="JAOTPV010000004">
    <property type="protein sequence ID" value="KAJ4483896.1"/>
    <property type="molecule type" value="Genomic_DNA"/>
</dbReference>
<name>A0A9W9AIY4_9AGAR</name>
<evidence type="ECO:0000313" key="2">
    <source>
        <dbReference type="Proteomes" id="UP001150266"/>
    </source>
</evidence>
<organism evidence="1 2">
    <name type="scientific">Lentinula aciculospora</name>
    <dbReference type="NCBI Taxonomy" id="153920"/>
    <lineage>
        <taxon>Eukaryota</taxon>
        <taxon>Fungi</taxon>
        <taxon>Dikarya</taxon>
        <taxon>Basidiomycota</taxon>
        <taxon>Agaricomycotina</taxon>
        <taxon>Agaricomycetes</taxon>
        <taxon>Agaricomycetidae</taxon>
        <taxon>Agaricales</taxon>
        <taxon>Marasmiineae</taxon>
        <taxon>Omphalotaceae</taxon>
        <taxon>Lentinula</taxon>
    </lineage>
</organism>
<comment type="caution">
    <text evidence="1">The sequence shown here is derived from an EMBL/GenBank/DDBJ whole genome shotgun (WGS) entry which is preliminary data.</text>
</comment>
<gene>
    <name evidence="1" type="ORF">J3R30DRAFT_3283926</name>
</gene>
<sequence>SSKAKVKELEVFDGSDPQILESFLVSLSLVFLDQPNYFMDQQKIAYTISYLSSSAHKWFEPDILSPNATALPMWTRSFLALIKELQDNFGLYHAHVSDSLALTRDNQASHDEQ</sequence>
<feature type="non-terminal residue" evidence="1">
    <location>
        <position position="1"/>
    </location>
</feature>